<gene>
    <name evidence="3" type="ORF">TIFTF001_046593</name>
</gene>
<feature type="repeat" description="PPR" evidence="2">
    <location>
        <begin position="169"/>
        <end position="203"/>
    </location>
</feature>
<keyword evidence="4" id="KW-1185">Reference proteome</keyword>
<dbReference type="NCBIfam" id="TIGR00756">
    <property type="entry name" value="PPR"/>
    <property type="match status" value="5"/>
</dbReference>
<keyword evidence="1" id="KW-0677">Repeat</keyword>
<dbReference type="GO" id="GO:0009451">
    <property type="term" value="P:RNA modification"/>
    <property type="evidence" value="ECO:0007669"/>
    <property type="project" value="InterPro"/>
</dbReference>
<dbReference type="InterPro" id="IPR011990">
    <property type="entry name" value="TPR-like_helical_dom_sf"/>
</dbReference>
<dbReference type="GO" id="GO:0003723">
    <property type="term" value="F:RNA binding"/>
    <property type="evidence" value="ECO:0007669"/>
    <property type="project" value="InterPro"/>
</dbReference>
<sequence>MFHPIHLIHRDVLKIHQSLSTTKKLHALIIKTQLSHDPFYATQIVRVYALHGDICSARNVFDESPNRSVYLWNSIIRAHAQAHQFSDAFSIFRKMLRTDISPDNFTYVCVIRACSERFYIHGLKLVHAGAIVSGLGSDSICGSSLVTAYSKLGLVEEASKVFYGIREPDLVLWNSMISAYGNCGFWYQSLELFSNMQNSGKKPDGYTFVGLLLSLSDSSLVNISQGVHGFCLKTGFDSNAHVGGALLSMYSRCKSMSSAYKVFGGISQPDLVTWSALITGYSQSGEHEKALVFFKKLILLGKKPDSVLIASVLAAAAQMANVKPGGEIHAYVIRQGLESDVMVSSALIHMYSKSGILSLGIRVFDIMPERNIVTYNSLISGFGLHGLASHAFEVFEEILEKGLVPDESTFSALLCACSHAGLVEDGKNVFRRMKEEFGIQARTEHYVHLVKLLGMNGELEEAYYLIHSLPEPVEHGIWGALLSCCDACGNSELAEIVAQRLMETNPKRGSYKVMLSNIYAGDGKWDEARKLRDNMREGNIWKNPGLSWI</sequence>
<accession>A0AA87ZCI6</accession>
<dbReference type="Proteomes" id="UP001187192">
    <property type="component" value="Unassembled WGS sequence"/>
</dbReference>
<dbReference type="EMBL" id="BTGU01004800">
    <property type="protein sequence ID" value="GMN32407.1"/>
    <property type="molecule type" value="Genomic_DNA"/>
</dbReference>
<dbReference type="Pfam" id="PF20431">
    <property type="entry name" value="E_motif"/>
    <property type="match status" value="1"/>
</dbReference>
<feature type="repeat" description="PPR" evidence="2">
    <location>
        <begin position="270"/>
        <end position="304"/>
    </location>
</feature>
<dbReference type="Pfam" id="PF13041">
    <property type="entry name" value="PPR_2"/>
    <property type="match status" value="3"/>
</dbReference>
<reference evidence="3" key="1">
    <citation type="submission" date="2023-07" db="EMBL/GenBank/DDBJ databases">
        <title>draft genome sequence of fig (Ficus carica).</title>
        <authorList>
            <person name="Takahashi T."/>
            <person name="Nishimura K."/>
        </authorList>
    </citation>
    <scope>NUCLEOTIDE SEQUENCE</scope>
</reference>
<dbReference type="PROSITE" id="PS51375">
    <property type="entry name" value="PPR"/>
    <property type="match status" value="5"/>
</dbReference>
<comment type="caution">
    <text evidence="3">The sequence shown here is derived from an EMBL/GenBank/DDBJ whole genome shotgun (WGS) entry which is preliminary data.</text>
</comment>
<dbReference type="FunFam" id="1.25.40.10:FF:000090">
    <property type="entry name" value="Pentatricopeptide repeat-containing protein, chloroplastic"/>
    <property type="match status" value="1"/>
</dbReference>
<proteinExistence type="predicted"/>
<dbReference type="PANTHER" id="PTHR47926:SF347">
    <property type="entry name" value="PENTATRICOPEPTIDE REPEAT-CONTAINING PROTEIN"/>
    <property type="match status" value="1"/>
</dbReference>
<organism evidence="3 4">
    <name type="scientific">Ficus carica</name>
    <name type="common">Common fig</name>
    <dbReference type="NCBI Taxonomy" id="3494"/>
    <lineage>
        <taxon>Eukaryota</taxon>
        <taxon>Viridiplantae</taxon>
        <taxon>Streptophyta</taxon>
        <taxon>Embryophyta</taxon>
        <taxon>Tracheophyta</taxon>
        <taxon>Spermatophyta</taxon>
        <taxon>Magnoliopsida</taxon>
        <taxon>eudicotyledons</taxon>
        <taxon>Gunneridae</taxon>
        <taxon>Pentapetalae</taxon>
        <taxon>rosids</taxon>
        <taxon>fabids</taxon>
        <taxon>Rosales</taxon>
        <taxon>Moraceae</taxon>
        <taxon>Ficeae</taxon>
        <taxon>Ficus</taxon>
    </lineage>
</organism>
<dbReference type="InterPro" id="IPR002885">
    <property type="entry name" value="PPR_rpt"/>
</dbReference>
<name>A0AA87ZCI6_FICCA</name>
<dbReference type="InterPro" id="IPR046960">
    <property type="entry name" value="PPR_At4g14850-like_plant"/>
</dbReference>
<evidence type="ECO:0000313" key="4">
    <source>
        <dbReference type="Proteomes" id="UP001187192"/>
    </source>
</evidence>
<evidence type="ECO:0000256" key="2">
    <source>
        <dbReference type="PROSITE-ProRule" id="PRU00708"/>
    </source>
</evidence>
<dbReference type="InterPro" id="IPR046848">
    <property type="entry name" value="E_motif"/>
</dbReference>
<dbReference type="PANTHER" id="PTHR47926">
    <property type="entry name" value="PENTATRICOPEPTIDE REPEAT-CONTAINING PROTEIN"/>
    <property type="match status" value="1"/>
</dbReference>
<protein>
    <recommendedName>
        <fullName evidence="5">Pentatricopeptide repeat-containing protein</fullName>
    </recommendedName>
</protein>
<evidence type="ECO:0008006" key="5">
    <source>
        <dbReference type="Google" id="ProtNLM"/>
    </source>
</evidence>
<dbReference type="Gene3D" id="1.25.40.10">
    <property type="entry name" value="Tetratricopeptide repeat domain"/>
    <property type="match status" value="5"/>
</dbReference>
<dbReference type="FunFam" id="1.25.40.10:FF:000351">
    <property type="entry name" value="Pentatricopeptide repeat-containing protein"/>
    <property type="match status" value="1"/>
</dbReference>
<feature type="repeat" description="PPR" evidence="2">
    <location>
        <begin position="406"/>
        <end position="436"/>
    </location>
</feature>
<feature type="repeat" description="PPR" evidence="2">
    <location>
        <begin position="68"/>
        <end position="102"/>
    </location>
</feature>
<dbReference type="AlphaFoldDB" id="A0AA87ZCI6"/>
<evidence type="ECO:0000256" key="1">
    <source>
        <dbReference type="ARBA" id="ARBA00022737"/>
    </source>
</evidence>
<feature type="repeat" description="PPR" evidence="2">
    <location>
        <begin position="371"/>
        <end position="405"/>
    </location>
</feature>
<dbReference type="Pfam" id="PF01535">
    <property type="entry name" value="PPR"/>
    <property type="match status" value="2"/>
</dbReference>
<evidence type="ECO:0000313" key="3">
    <source>
        <dbReference type="EMBL" id="GMN32407.1"/>
    </source>
</evidence>
<dbReference type="SUPFAM" id="SSF48452">
    <property type="entry name" value="TPR-like"/>
    <property type="match status" value="1"/>
</dbReference>